<gene>
    <name evidence="10" type="primary">Necator_chrV.g18758</name>
    <name evidence="10" type="ORF">RB195_013967</name>
</gene>
<protein>
    <recommendedName>
        <fullName evidence="2">Protein amnionless</fullName>
    </recommendedName>
</protein>
<evidence type="ECO:0000313" key="10">
    <source>
        <dbReference type="EMBL" id="KAK6755310.1"/>
    </source>
</evidence>
<proteinExistence type="predicted"/>
<keyword evidence="6" id="KW-0732">Signal</keyword>
<dbReference type="PANTHER" id="PTHR14995">
    <property type="entry name" value="AMNIONLESS"/>
    <property type="match status" value="1"/>
</dbReference>
<accession>A0ABR1DZ66</accession>
<keyword evidence="5" id="KW-0812">Transmembrane</keyword>
<evidence type="ECO:0000256" key="4">
    <source>
        <dbReference type="ARBA" id="ARBA00022475"/>
    </source>
</evidence>
<evidence type="ECO:0000256" key="2">
    <source>
        <dbReference type="ARBA" id="ARBA00021200"/>
    </source>
</evidence>
<evidence type="ECO:0000256" key="6">
    <source>
        <dbReference type="ARBA" id="ARBA00022729"/>
    </source>
</evidence>
<evidence type="ECO:0000256" key="9">
    <source>
        <dbReference type="ARBA" id="ARBA00023136"/>
    </source>
</evidence>
<keyword evidence="3" id="KW-0813">Transport</keyword>
<reference evidence="10 11" key="1">
    <citation type="submission" date="2023-08" db="EMBL/GenBank/DDBJ databases">
        <title>A Necator americanus chromosomal reference genome.</title>
        <authorList>
            <person name="Ilik V."/>
            <person name="Petrzelkova K.J."/>
            <person name="Pardy F."/>
            <person name="Fuh T."/>
            <person name="Niatou-Singa F.S."/>
            <person name="Gouil Q."/>
            <person name="Baker L."/>
            <person name="Ritchie M.E."/>
            <person name="Jex A.R."/>
            <person name="Gazzola D."/>
            <person name="Li H."/>
            <person name="Toshio Fujiwara R."/>
            <person name="Zhan B."/>
            <person name="Aroian R.V."/>
            <person name="Pafco B."/>
            <person name="Schwarz E.M."/>
        </authorList>
    </citation>
    <scope>NUCLEOTIDE SEQUENCE [LARGE SCALE GENOMIC DNA]</scope>
    <source>
        <strain evidence="10 11">Aroian</strain>
        <tissue evidence="10">Whole animal</tissue>
    </source>
</reference>
<comment type="caution">
    <text evidence="10">The sequence shown here is derived from an EMBL/GenBank/DDBJ whole genome shotgun (WGS) entry which is preliminary data.</text>
</comment>
<name>A0ABR1DZ66_NECAM</name>
<dbReference type="Pfam" id="PF14828">
    <property type="entry name" value="Amnionless"/>
    <property type="match status" value="1"/>
</dbReference>
<keyword evidence="11" id="KW-1185">Reference proteome</keyword>
<evidence type="ECO:0000256" key="1">
    <source>
        <dbReference type="ARBA" id="ARBA00004251"/>
    </source>
</evidence>
<keyword evidence="8" id="KW-1133">Transmembrane helix</keyword>
<dbReference type="InterPro" id="IPR026112">
    <property type="entry name" value="AMN"/>
</dbReference>
<evidence type="ECO:0000256" key="8">
    <source>
        <dbReference type="ARBA" id="ARBA00022989"/>
    </source>
</evidence>
<evidence type="ECO:0000256" key="5">
    <source>
        <dbReference type="ARBA" id="ARBA00022692"/>
    </source>
</evidence>
<dbReference type="EMBL" id="JAVFWL010000005">
    <property type="protein sequence ID" value="KAK6755310.1"/>
    <property type="molecule type" value="Genomic_DNA"/>
</dbReference>
<keyword evidence="9" id="KW-0472">Membrane</keyword>
<dbReference type="Proteomes" id="UP001303046">
    <property type="component" value="Unassembled WGS sequence"/>
</dbReference>
<comment type="subcellular location">
    <subcellularLocation>
        <location evidence="1">Cell membrane</location>
        <topology evidence="1">Single-pass type I membrane protein</topology>
    </subcellularLocation>
</comment>
<evidence type="ECO:0000256" key="3">
    <source>
        <dbReference type="ARBA" id="ARBA00022448"/>
    </source>
</evidence>
<sequence>MEVDVYGRQLHHLCSADDIALITSSVSQAERILTEFDETCECMESLGMRFLVILSILLEGMEAKTFVFGASTRFTHLKNWLNQDYPCQGDRIIFEQNKKTVTFVDENVQVTSMLLPDVGAIIFSDDSVLGEKSRWQCTHRKSPENVFFQSDSEFAGFSDPSTWLPDDKPLLHMNMVPGANDDVIFHDMGAFQISIDDQVTVNSLRMSRDWVSQPVNVAYVLVYLHDSKITDS</sequence>
<evidence type="ECO:0000256" key="7">
    <source>
        <dbReference type="ARBA" id="ARBA00022927"/>
    </source>
</evidence>
<keyword evidence="7" id="KW-0653">Protein transport</keyword>
<keyword evidence="4" id="KW-1003">Cell membrane</keyword>
<dbReference type="PANTHER" id="PTHR14995:SF2">
    <property type="entry name" value="PROTEIN AMNIONLESS"/>
    <property type="match status" value="1"/>
</dbReference>
<organism evidence="10 11">
    <name type="scientific">Necator americanus</name>
    <name type="common">Human hookworm</name>
    <dbReference type="NCBI Taxonomy" id="51031"/>
    <lineage>
        <taxon>Eukaryota</taxon>
        <taxon>Metazoa</taxon>
        <taxon>Ecdysozoa</taxon>
        <taxon>Nematoda</taxon>
        <taxon>Chromadorea</taxon>
        <taxon>Rhabditida</taxon>
        <taxon>Rhabditina</taxon>
        <taxon>Rhabditomorpha</taxon>
        <taxon>Strongyloidea</taxon>
        <taxon>Ancylostomatidae</taxon>
        <taxon>Bunostominae</taxon>
        <taxon>Necator</taxon>
    </lineage>
</organism>
<evidence type="ECO:0000313" key="11">
    <source>
        <dbReference type="Proteomes" id="UP001303046"/>
    </source>
</evidence>